<comment type="caution">
    <text evidence="11">The sequence shown here is derived from an EMBL/GenBank/DDBJ whole genome shotgun (WGS) entry which is preliminary data.</text>
</comment>
<dbReference type="InterPro" id="IPR025966">
    <property type="entry name" value="OppC_N"/>
</dbReference>
<feature type="transmembrane region" description="Helical" evidence="9">
    <location>
        <begin position="100"/>
        <end position="123"/>
    </location>
</feature>
<proteinExistence type="inferred from homology"/>
<evidence type="ECO:0000256" key="5">
    <source>
        <dbReference type="ARBA" id="ARBA00022856"/>
    </source>
</evidence>
<dbReference type="PANTHER" id="PTHR43386:SF1">
    <property type="entry name" value="D,D-DIPEPTIDE TRANSPORT SYSTEM PERMEASE PROTEIN DDPC-RELATED"/>
    <property type="match status" value="1"/>
</dbReference>
<evidence type="ECO:0000256" key="2">
    <source>
        <dbReference type="ARBA" id="ARBA00022448"/>
    </source>
</evidence>
<dbReference type="GO" id="GO:0015031">
    <property type="term" value="P:protein transport"/>
    <property type="evidence" value="ECO:0007669"/>
    <property type="project" value="UniProtKB-KW"/>
</dbReference>
<evidence type="ECO:0000259" key="10">
    <source>
        <dbReference type="PROSITE" id="PS50928"/>
    </source>
</evidence>
<feature type="transmembrane region" description="Helical" evidence="9">
    <location>
        <begin position="262"/>
        <end position="284"/>
    </location>
</feature>
<keyword evidence="3" id="KW-1003">Cell membrane</keyword>
<dbReference type="GO" id="GO:0005886">
    <property type="term" value="C:plasma membrane"/>
    <property type="evidence" value="ECO:0007669"/>
    <property type="project" value="UniProtKB-SubCell"/>
</dbReference>
<keyword evidence="4 9" id="KW-0812">Transmembrane</keyword>
<accession>A0A5C6S488</accession>
<evidence type="ECO:0000256" key="8">
    <source>
        <dbReference type="ARBA" id="ARBA00023136"/>
    </source>
</evidence>
<evidence type="ECO:0000256" key="9">
    <source>
        <dbReference type="RuleBase" id="RU363032"/>
    </source>
</evidence>
<dbReference type="InterPro" id="IPR000515">
    <property type="entry name" value="MetI-like"/>
</dbReference>
<dbReference type="PANTHER" id="PTHR43386">
    <property type="entry name" value="OLIGOPEPTIDE TRANSPORT SYSTEM PERMEASE PROTEIN APPC"/>
    <property type="match status" value="1"/>
</dbReference>
<dbReference type="InterPro" id="IPR035906">
    <property type="entry name" value="MetI-like_sf"/>
</dbReference>
<keyword evidence="8 9" id="KW-0472">Membrane</keyword>
<evidence type="ECO:0000256" key="4">
    <source>
        <dbReference type="ARBA" id="ARBA00022692"/>
    </source>
</evidence>
<gene>
    <name evidence="11" type="ORF">FQV27_10085</name>
</gene>
<dbReference type="RefSeq" id="WP_147097970.1">
    <property type="nucleotide sequence ID" value="NZ_JBHUFH010000011.1"/>
</dbReference>
<evidence type="ECO:0000256" key="6">
    <source>
        <dbReference type="ARBA" id="ARBA00022927"/>
    </source>
</evidence>
<dbReference type="GO" id="GO:0055085">
    <property type="term" value="P:transmembrane transport"/>
    <property type="evidence" value="ECO:0007669"/>
    <property type="project" value="InterPro"/>
</dbReference>
<dbReference type="Pfam" id="PF12911">
    <property type="entry name" value="OppC_N"/>
    <property type="match status" value="1"/>
</dbReference>
<feature type="transmembrane region" description="Helical" evidence="9">
    <location>
        <begin position="217"/>
        <end position="242"/>
    </location>
</feature>
<dbReference type="InterPro" id="IPR050366">
    <property type="entry name" value="BP-dependent_transpt_permease"/>
</dbReference>
<dbReference type="Pfam" id="PF00528">
    <property type="entry name" value="BPD_transp_1"/>
    <property type="match status" value="1"/>
</dbReference>
<feature type="transmembrane region" description="Helical" evidence="9">
    <location>
        <begin position="30"/>
        <end position="52"/>
    </location>
</feature>
<feature type="transmembrane region" description="Helical" evidence="9">
    <location>
        <begin position="135"/>
        <end position="154"/>
    </location>
</feature>
<organism evidence="11 12">
    <name type="scientific">Paracoccus aurantiacus</name>
    <dbReference type="NCBI Taxonomy" id="2599412"/>
    <lineage>
        <taxon>Bacteria</taxon>
        <taxon>Pseudomonadati</taxon>
        <taxon>Pseudomonadota</taxon>
        <taxon>Alphaproteobacteria</taxon>
        <taxon>Rhodobacterales</taxon>
        <taxon>Paracoccaceae</taxon>
        <taxon>Paracoccus</taxon>
    </lineage>
</organism>
<comment type="subcellular location">
    <subcellularLocation>
        <location evidence="1 9">Cell membrane</location>
        <topology evidence="1 9">Multi-pass membrane protein</topology>
    </subcellularLocation>
</comment>
<reference evidence="11 12" key="1">
    <citation type="submission" date="2019-08" db="EMBL/GenBank/DDBJ databases">
        <authorList>
            <person name="Ye J."/>
        </authorList>
    </citation>
    <scope>NUCLEOTIDE SEQUENCE [LARGE SCALE GENOMIC DNA]</scope>
    <source>
        <strain evidence="11 12">TK008</strain>
    </source>
</reference>
<evidence type="ECO:0000313" key="12">
    <source>
        <dbReference type="Proteomes" id="UP000321562"/>
    </source>
</evidence>
<keyword evidence="12" id="KW-1185">Reference proteome</keyword>
<keyword evidence="6" id="KW-0653">Protein transport</keyword>
<dbReference type="GO" id="GO:0015833">
    <property type="term" value="P:peptide transport"/>
    <property type="evidence" value="ECO:0007669"/>
    <property type="project" value="UniProtKB-KW"/>
</dbReference>
<evidence type="ECO:0000313" key="11">
    <source>
        <dbReference type="EMBL" id="TXB69296.1"/>
    </source>
</evidence>
<evidence type="ECO:0000256" key="3">
    <source>
        <dbReference type="ARBA" id="ARBA00022475"/>
    </source>
</evidence>
<name>A0A5C6S488_9RHOB</name>
<dbReference type="SUPFAM" id="SSF161098">
    <property type="entry name" value="MetI-like"/>
    <property type="match status" value="1"/>
</dbReference>
<keyword evidence="5" id="KW-0571">Peptide transport</keyword>
<keyword evidence="7 9" id="KW-1133">Transmembrane helix</keyword>
<dbReference type="AlphaFoldDB" id="A0A5C6S488"/>
<dbReference type="Gene3D" id="1.10.3720.10">
    <property type="entry name" value="MetI-like"/>
    <property type="match status" value="1"/>
</dbReference>
<keyword evidence="2 9" id="KW-0813">Transport</keyword>
<dbReference type="OrthoDB" id="9766870at2"/>
<evidence type="ECO:0000256" key="7">
    <source>
        <dbReference type="ARBA" id="ARBA00022989"/>
    </source>
</evidence>
<sequence length="300" mass="32393">MTDTTPPDHAAPLAAPTERGAFARMLRRPLAVLGLALIVLIVGAAIAAPWLVSYPPDQQNFDGLTLEGAPMPPGGQWLMGTDLLGRDLFSRLLYGARTSLIIGIVANGIAVGLGTVVGLTAGWMRGWIGTVLMRFTDLMMAFPALLLAICLAAIFRPSLWIVALVIAMVNWVQTARVVYTETTALTERDFIAAERTLGASGARILWHHLLPHLWPTIIVWATLGISTTVLLEATLSYLGVGVQPPTPSWGNIIFENQTYFQSAPWLVFIPGAAILLLALAFNLVGDALREVLDPTQRGRR</sequence>
<dbReference type="PROSITE" id="PS50928">
    <property type="entry name" value="ABC_TM1"/>
    <property type="match status" value="1"/>
</dbReference>
<protein>
    <submittedName>
        <fullName evidence="11">ABC transporter permease</fullName>
    </submittedName>
</protein>
<evidence type="ECO:0000256" key="1">
    <source>
        <dbReference type="ARBA" id="ARBA00004651"/>
    </source>
</evidence>
<feature type="domain" description="ABC transmembrane type-1" evidence="10">
    <location>
        <begin position="96"/>
        <end position="285"/>
    </location>
</feature>
<dbReference type="EMBL" id="VOPL01000003">
    <property type="protein sequence ID" value="TXB69296.1"/>
    <property type="molecule type" value="Genomic_DNA"/>
</dbReference>
<comment type="similarity">
    <text evidence="9">Belongs to the binding-protein-dependent transport system permease family.</text>
</comment>
<dbReference type="CDD" id="cd06261">
    <property type="entry name" value="TM_PBP2"/>
    <property type="match status" value="1"/>
</dbReference>
<dbReference type="Proteomes" id="UP000321562">
    <property type="component" value="Unassembled WGS sequence"/>
</dbReference>